<feature type="domain" description="Methyltransferase type 11" evidence="2">
    <location>
        <begin position="40"/>
        <end position="129"/>
    </location>
</feature>
<dbReference type="SUPFAM" id="SSF53335">
    <property type="entry name" value="S-adenosyl-L-methionine-dependent methyltransferases"/>
    <property type="match status" value="1"/>
</dbReference>
<dbReference type="InterPro" id="IPR029063">
    <property type="entry name" value="SAM-dependent_MTases_sf"/>
</dbReference>
<sequence length="234" mass="27456">MDENFITNKLTKDNLDNYFIRTSIFKCIQNNTHLFSGKLLDSGCGKMPYKSYILTNSEVEEYIGLDIENSLEYDAKIKPDATWDGITMPFEDNSFDCILSTEVLEHCFDFKHYIKENVRVLKPGGYFFFTVPYLWPLHETPHDNFRYTPFALRTAFKEFNKREVEIFALGGWNASLATMLGLWVSRYVSKKKSRYLKPLFLHIIKKLIKKDKPPKEFNDNTMITGLYGYVKKDL</sequence>
<name>A0ABU3LFW4_9FLAO</name>
<dbReference type="Pfam" id="PF08241">
    <property type="entry name" value="Methyltransf_11"/>
    <property type="match status" value="1"/>
</dbReference>
<dbReference type="EMBL" id="JAVTTO010000002">
    <property type="protein sequence ID" value="MDT7831942.1"/>
    <property type="molecule type" value="Genomic_DNA"/>
</dbReference>
<gene>
    <name evidence="3" type="ORF">RQM59_06090</name>
</gene>
<organism evidence="3 4">
    <name type="scientific">Asprobacillus argus</name>
    <dbReference type="NCBI Taxonomy" id="3076534"/>
    <lineage>
        <taxon>Bacteria</taxon>
        <taxon>Pseudomonadati</taxon>
        <taxon>Bacteroidota</taxon>
        <taxon>Flavobacteriia</taxon>
        <taxon>Flavobacteriales</taxon>
        <taxon>Flavobacteriaceae</taxon>
        <taxon>Asprobacillus</taxon>
    </lineage>
</organism>
<dbReference type="Proteomes" id="UP001257277">
    <property type="component" value="Unassembled WGS sequence"/>
</dbReference>
<keyword evidence="1" id="KW-0812">Transmembrane</keyword>
<keyword evidence="3" id="KW-0808">Transferase</keyword>
<evidence type="ECO:0000259" key="2">
    <source>
        <dbReference type="Pfam" id="PF08241"/>
    </source>
</evidence>
<dbReference type="Gene3D" id="3.40.50.150">
    <property type="entry name" value="Vaccinia Virus protein VP39"/>
    <property type="match status" value="1"/>
</dbReference>
<evidence type="ECO:0000313" key="4">
    <source>
        <dbReference type="Proteomes" id="UP001257277"/>
    </source>
</evidence>
<keyword evidence="3" id="KW-0489">Methyltransferase</keyword>
<comment type="caution">
    <text evidence="3">The sequence shown here is derived from an EMBL/GenBank/DDBJ whole genome shotgun (WGS) entry which is preliminary data.</text>
</comment>
<reference evidence="3 4" key="1">
    <citation type="submission" date="2023-09" db="EMBL/GenBank/DDBJ databases">
        <title>Novel taxa isolated from Blanes Bay.</title>
        <authorList>
            <person name="Rey-Velasco X."/>
            <person name="Lucena T."/>
        </authorList>
    </citation>
    <scope>NUCLEOTIDE SEQUENCE [LARGE SCALE GENOMIC DNA]</scope>
    <source>
        <strain evidence="3 4">S356</strain>
    </source>
</reference>
<feature type="transmembrane region" description="Helical" evidence="1">
    <location>
        <begin position="166"/>
        <end position="184"/>
    </location>
</feature>
<dbReference type="CDD" id="cd02440">
    <property type="entry name" value="AdoMet_MTases"/>
    <property type="match status" value="1"/>
</dbReference>
<dbReference type="GO" id="GO:0008168">
    <property type="term" value="F:methyltransferase activity"/>
    <property type="evidence" value="ECO:0007669"/>
    <property type="project" value="UniProtKB-KW"/>
</dbReference>
<dbReference type="RefSeq" id="WP_349241196.1">
    <property type="nucleotide sequence ID" value="NZ_JAVTTO010000002.1"/>
</dbReference>
<keyword evidence="1" id="KW-1133">Transmembrane helix</keyword>
<protein>
    <submittedName>
        <fullName evidence="3">Class I SAM-dependent methyltransferase</fullName>
    </submittedName>
</protein>
<keyword evidence="1" id="KW-0472">Membrane</keyword>
<proteinExistence type="predicted"/>
<evidence type="ECO:0000256" key="1">
    <source>
        <dbReference type="SAM" id="Phobius"/>
    </source>
</evidence>
<keyword evidence="4" id="KW-1185">Reference proteome</keyword>
<dbReference type="InterPro" id="IPR013216">
    <property type="entry name" value="Methyltransf_11"/>
</dbReference>
<evidence type="ECO:0000313" key="3">
    <source>
        <dbReference type="EMBL" id="MDT7831942.1"/>
    </source>
</evidence>
<dbReference type="GO" id="GO:0032259">
    <property type="term" value="P:methylation"/>
    <property type="evidence" value="ECO:0007669"/>
    <property type="project" value="UniProtKB-KW"/>
</dbReference>
<accession>A0ABU3LFW4</accession>